<feature type="transmembrane region" description="Helical" evidence="2">
    <location>
        <begin position="279"/>
        <end position="299"/>
    </location>
</feature>
<feature type="compositionally biased region" description="Pro residues" evidence="1">
    <location>
        <begin position="91"/>
        <end position="110"/>
    </location>
</feature>
<evidence type="ECO:0000256" key="2">
    <source>
        <dbReference type="SAM" id="Phobius"/>
    </source>
</evidence>
<keyword evidence="2" id="KW-0812">Transmembrane</keyword>
<evidence type="ECO:0000313" key="4">
    <source>
        <dbReference type="Proteomes" id="UP001550853"/>
    </source>
</evidence>
<gene>
    <name evidence="3" type="ORF">AB0E61_02185</name>
</gene>
<feature type="transmembrane region" description="Helical" evidence="2">
    <location>
        <begin position="246"/>
        <end position="267"/>
    </location>
</feature>
<keyword evidence="2" id="KW-0472">Membrane</keyword>
<evidence type="ECO:0008006" key="5">
    <source>
        <dbReference type="Google" id="ProtNLM"/>
    </source>
</evidence>
<keyword evidence="4" id="KW-1185">Reference proteome</keyword>
<sequence>MTPSPDSPDREPARTPARHAARRPAPAWRATRRPLAAGRPPRETTPARPLSFAGPREAPPARPLPTAGYAPRDTEPAGHPAEETSAAEPLPLSPEEPPAAPPPPEEPPAGLPLEEPAGHPYRETPPAPKPAARRPVIPQPADPVSTLIRHHHRLCAHAVDPLEIAAGLEAHGLTDRTAARFRHRDVFSLAEELYARVPRARTATVPPPEPAPRETAVRGVLQTLPGAVCAATLAALAALHPGPARPGAAVAGAVLVLLALRLSLRAGPLRARRTGRPPALAVLAVAWIVGHALLGAAPLTALLPGGPGPRPPWPHPDAATALALTCAVAPAAVLARWFARRARRGLAVSRELAELASRIRPALLGATLLFAAVQLALLLGARHLTGGPADPPAALVATTALGTLLLLARLLAVHGFRTAAVAGPALAAALEALALALPLLARLPGAAALDRPVAALTAAAGPAAVPAVACTAAALALLGHALRTLTGARAHPAPADAEVARP</sequence>
<evidence type="ECO:0000313" key="3">
    <source>
        <dbReference type="EMBL" id="MEU3708892.1"/>
    </source>
</evidence>
<feature type="compositionally biased region" description="Low complexity" evidence="1">
    <location>
        <begin position="23"/>
        <end position="37"/>
    </location>
</feature>
<keyword evidence="2" id="KW-1133">Transmembrane helix</keyword>
<accession>A0ABV2YT22</accession>
<dbReference type="RefSeq" id="WP_051739864.1">
    <property type="nucleotide sequence ID" value="NZ_JBEZVI010000002.1"/>
</dbReference>
<reference evidence="3 4" key="1">
    <citation type="submission" date="2024-06" db="EMBL/GenBank/DDBJ databases">
        <title>The Natural Products Discovery Center: Release of the First 8490 Sequenced Strains for Exploring Actinobacteria Biosynthetic Diversity.</title>
        <authorList>
            <person name="Kalkreuter E."/>
            <person name="Kautsar S.A."/>
            <person name="Yang D."/>
            <person name="Bader C.D."/>
            <person name="Teijaro C.N."/>
            <person name="Fluegel L."/>
            <person name="Davis C.M."/>
            <person name="Simpson J.R."/>
            <person name="Lauterbach L."/>
            <person name="Steele A.D."/>
            <person name="Gui C."/>
            <person name="Meng S."/>
            <person name="Li G."/>
            <person name="Viehrig K."/>
            <person name="Ye F."/>
            <person name="Su P."/>
            <person name="Kiefer A.F."/>
            <person name="Nichols A."/>
            <person name="Cepeda A.J."/>
            <person name="Yan W."/>
            <person name="Fan B."/>
            <person name="Jiang Y."/>
            <person name="Adhikari A."/>
            <person name="Zheng C.-J."/>
            <person name="Schuster L."/>
            <person name="Cowan T.M."/>
            <person name="Smanski M.J."/>
            <person name="Chevrette M.G."/>
            <person name="De Carvalho L.P.S."/>
            <person name="Shen B."/>
        </authorList>
    </citation>
    <scope>NUCLEOTIDE SEQUENCE [LARGE SCALE GENOMIC DNA]</scope>
    <source>
        <strain evidence="3 4">NPDC033039</strain>
    </source>
</reference>
<feature type="transmembrane region" description="Helical" evidence="2">
    <location>
        <begin position="319"/>
        <end position="339"/>
    </location>
</feature>
<comment type="caution">
    <text evidence="3">The sequence shown here is derived from an EMBL/GenBank/DDBJ whole genome shotgun (WGS) entry which is preliminary data.</text>
</comment>
<feature type="transmembrane region" description="Helical" evidence="2">
    <location>
        <begin position="393"/>
        <end position="412"/>
    </location>
</feature>
<feature type="compositionally biased region" description="Basic and acidic residues" evidence="1">
    <location>
        <begin position="72"/>
        <end position="82"/>
    </location>
</feature>
<protein>
    <recommendedName>
        <fullName evidence="5">Integral membrane protein</fullName>
    </recommendedName>
</protein>
<dbReference type="EMBL" id="JBEZVI010000002">
    <property type="protein sequence ID" value="MEU3708892.1"/>
    <property type="molecule type" value="Genomic_DNA"/>
</dbReference>
<dbReference type="Proteomes" id="UP001550853">
    <property type="component" value="Unassembled WGS sequence"/>
</dbReference>
<feature type="transmembrane region" description="Helical" evidence="2">
    <location>
        <begin position="453"/>
        <end position="479"/>
    </location>
</feature>
<name>A0ABV2YT22_9ACTN</name>
<feature type="transmembrane region" description="Helical" evidence="2">
    <location>
        <begin position="359"/>
        <end position="381"/>
    </location>
</feature>
<organism evidence="3 4">
    <name type="scientific">Streptomyces catenulae</name>
    <dbReference type="NCBI Taxonomy" id="66875"/>
    <lineage>
        <taxon>Bacteria</taxon>
        <taxon>Bacillati</taxon>
        <taxon>Actinomycetota</taxon>
        <taxon>Actinomycetes</taxon>
        <taxon>Kitasatosporales</taxon>
        <taxon>Streptomycetaceae</taxon>
        <taxon>Streptomyces</taxon>
    </lineage>
</organism>
<evidence type="ECO:0000256" key="1">
    <source>
        <dbReference type="SAM" id="MobiDB-lite"/>
    </source>
</evidence>
<feature type="region of interest" description="Disordered" evidence="1">
    <location>
        <begin position="1"/>
        <end position="142"/>
    </location>
</feature>
<proteinExistence type="predicted"/>
<feature type="transmembrane region" description="Helical" evidence="2">
    <location>
        <begin position="419"/>
        <end position="441"/>
    </location>
</feature>